<organism evidence="10 11">
    <name type="scientific">Tetrahymena thermophila (strain SB210)</name>
    <dbReference type="NCBI Taxonomy" id="312017"/>
    <lineage>
        <taxon>Eukaryota</taxon>
        <taxon>Sar</taxon>
        <taxon>Alveolata</taxon>
        <taxon>Ciliophora</taxon>
        <taxon>Intramacronucleata</taxon>
        <taxon>Oligohymenophorea</taxon>
        <taxon>Hymenostomatida</taxon>
        <taxon>Tetrahymenina</taxon>
        <taxon>Tetrahymenidae</taxon>
        <taxon>Tetrahymena</taxon>
    </lineage>
</organism>
<dbReference type="OrthoDB" id="26569at2759"/>
<dbReference type="GeneID" id="7830870"/>
<dbReference type="STRING" id="312017.Q22BS7"/>
<evidence type="ECO:0000256" key="4">
    <source>
        <dbReference type="ARBA" id="ARBA00022892"/>
    </source>
</evidence>
<dbReference type="KEGG" id="tet:TTHERM_01084410"/>
<keyword evidence="4" id="KW-0931">ER-Golgi transport</keyword>
<evidence type="ECO:0000256" key="1">
    <source>
        <dbReference type="ARBA" id="ARBA00004170"/>
    </source>
</evidence>
<gene>
    <name evidence="10" type="ORF">TTHERM_01084410</name>
</gene>
<evidence type="ECO:0000256" key="9">
    <source>
        <dbReference type="SAM" id="MobiDB-lite"/>
    </source>
</evidence>
<dbReference type="RefSeq" id="XP_001030436.2">
    <property type="nucleotide sequence ID" value="XM_001030436.3"/>
</dbReference>
<keyword evidence="6" id="KW-0472">Membrane</keyword>
<accession>Q22BS7</accession>
<dbReference type="Gene3D" id="1.25.40.10">
    <property type="entry name" value="Tetratricopeptide repeat domain"/>
    <property type="match status" value="1"/>
</dbReference>
<dbReference type="GO" id="GO:0005774">
    <property type="term" value="C:vacuolar membrane"/>
    <property type="evidence" value="ECO:0007669"/>
    <property type="project" value="TreeGrafter"/>
</dbReference>
<dbReference type="HOGENOM" id="CLU_832820_0_0_1"/>
<evidence type="ECO:0000256" key="6">
    <source>
        <dbReference type="ARBA" id="ARBA00023136"/>
    </source>
</evidence>
<dbReference type="InterPro" id="IPR011990">
    <property type="entry name" value="TPR-like_helical_dom_sf"/>
</dbReference>
<evidence type="ECO:0000256" key="5">
    <source>
        <dbReference type="ARBA" id="ARBA00022927"/>
    </source>
</evidence>
<evidence type="ECO:0000313" key="11">
    <source>
        <dbReference type="Proteomes" id="UP000009168"/>
    </source>
</evidence>
<dbReference type="GO" id="GO:0016192">
    <property type="term" value="P:vesicle-mediated transport"/>
    <property type="evidence" value="ECO:0007669"/>
    <property type="project" value="UniProtKB-KW"/>
</dbReference>
<reference evidence="11" key="1">
    <citation type="journal article" date="2006" name="PLoS Biol.">
        <title>Macronuclear genome sequence of the ciliate Tetrahymena thermophila, a model eukaryote.</title>
        <authorList>
            <person name="Eisen J.A."/>
            <person name="Coyne R.S."/>
            <person name="Wu M."/>
            <person name="Wu D."/>
            <person name="Thiagarajan M."/>
            <person name="Wortman J.R."/>
            <person name="Badger J.H."/>
            <person name="Ren Q."/>
            <person name="Amedeo P."/>
            <person name="Jones K.M."/>
            <person name="Tallon L.J."/>
            <person name="Delcher A.L."/>
            <person name="Salzberg S.L."/>
            <person name="Silva J.C."/>
            <person name="Haas B.J."/>
            <person name="Majoros W.H."/>
            <person name="Farzad M."/>
            <person name="Carlton J.M."/>
            <person name="Smith R.K. Jr."/>
            <person name="Garg J."/>
            <person name="Pearlman R.E."/>
            <person name="Karrer K.M."/>
            <person name="Sun L."/>
            <person name="Manning G."/>
            <person name="Elde N.C."/>
            <person name="Turkewitz A.P."/>
            <person name="Asai D.J."/>
            <person name="Wilkes D.E."/>
            <person name="Wang Y."/>
            <person name="Cai H."/>
            <person name="Collins K."/>
            <person name="Stewart B.A."/>
            <person name="Lee S.R."/>
            <person name="Wilamowska K."/>
            <person name="Weinberg Z."/>
            <person name="Ruzzo W.L."/>
            <person name="Wloga D."/>
            <person name="Gaertig J."/>
            <person name="Frankel J."/>
            <person name="Tsao C.-C."/>
            <person name="Gorovsky M.A."/>
            <person name="Keeling P.J."/>
            <person name="Waller R.F."/>
            <person name="Patron N.J."/>
            <person name="Cherry J.M."/>
            <person name="Stover N.A."/>
            <person name="Krieger C.J."/>
            <person name="del Toro C."/>
            <person name="Ryder H.F."/>
            <person name="Williamson S.C."/>
            <person name="Barbeau R.A."/>
            <person name="Hamilton E.P."/>
            <person name="Orias E."/>
        </authorList>
    </citation>
    <scope>NUCLEOTIDE SEQUENCE [LARGE SCALE GENOMIC DNA]</scope>
    <source>
        <strain evidence="11">SB210</strain>
    </source>
</reference>
<keyword evidence="11" id="KW-1185">Reference proteome</keyword>
<dbReference type="GO" id="GO:0019905">
    <property type="term" value="F:syntaxin binding"/>
    <property type="evidence" value="ECO:0007669"/>
    <property type="project" value="TreeGrafter"/>
</dbReference>
<keyword evidence="3" id="KW-0813">Transport</keyword>
<comment type="subcellular location">
    <subcellularLocation>
        <location evidence="1">Membrane</location>
        <topology evidence="1">Peripheral membrane protein</topology>
    </subcellularLocation>
</comment>
<name>Q22BS7_TETTS</name>
<dbReference type="OMA" id="GNEENDY"/>
<evidence type="ECO:0000256" key="7">
    <source>
        <dbReference type="ARBA" id="ARBA00040047"/>
    </source>
</evidence>
<evidence type="ECO:0000256" key="3">
    <source>
        <dbReference type="ARBA" id="ARBA00022448"/>
    </source>
</evidence>
<feature type="compositionally biased region" description="Low complexity" evidence="9">
    <location>
        <begin position="311"/>
        <end position="324"/>
    </location>
</feature>
<proteinExistence type="inferred from homology"/>
<evidence type="ECO:0000256" key="8">
    <source>
        <dbReference type="ARBA" id="ARBA00042485"/>
    </source>
</evidence>
<protein>
    <recommendedName>
        <fullName evidence="7">Gamma-soluble NSF attachment protein</fullName>
    </recommendedName>
    <alternativeName>
        <fullName evidence="8">N-ethylmaleimide-sensitive factor attachment protein gamma</fullName>
    </alternativeName>
</protein>
<dbReference type="PANTHER" id="PTHR13768">
    <property type="entry name" value="SOLUBLE NSF ATTACHMENT PROTEIN SNAP"/>
    <property type="match status" value="1"/>
</dbReference>
<evidence type="ECO:0000256" key="2">
    <source>
        <dbReference type="ARBA" id="ARBA00010050"/>
    </source>
</evidence>
<dbReference type="Pfam" id="PF14938">
    <property type="entry name" value="SNAP"/>
    <property type="match status" value="1"/>
</dbReference>
<comment type="similarity">
    <text evidence="2">Belongs to the SNAP family.</text>
</comment>
<dbReference type="eggNOG" id="ENOG502SPSR">
    <property type="taxonomic scope" value="Eukaryota"/>
</dbReference>
<dbReference type="EMBL" id="GG662531">
    <property type="protein sequence ID" value="EAR82773.2"/>
    <property type="molecule type" value="Genomic_DNA"/>
</dbReference>
<dbReference type="GO" id="GO:0031201">
    <property type="term" value="C:SNARE complex"/>
    <property type="evidence" value="ECO:0007669"/>
    <property type="project" value="TreeGrafter"/>
</dbReference>
<feature type="region of interest" description="Disordered" evidence="9">
    <location>
        <begin position="280"/>
        <end position="334"/>
    </location>
</feature>
<dbReference type="InParanoid" id="Q22BS7"/>
<dbReference type="GO" id="GO:0006886">
    <property type="term" value="P:intracellular protein transport"/>
    <property type="evidence" value="ECO:0007669"/>
    <property type="project" value="InterPro"/>
</dbReference>
<feature type="compositionally biased region" description="Low complexity" evidence="9">
    <location>
        <begin position="285"/>
        <end position="297"/>
    </location>
</feature>
<dbReference type="Proteomes" id="UP000009168">
    <property type="component" value="Unassembled WGS sequence"/>
</dbReference>
<dbReference type="GO" id="GO:0005483">
    <property type="term" value="F:soluble NSF attachment protein activity"/>
    <property type="evidence" value="ECO:0007669"/>
    <property type="project" value="TreeGrafter"/>
</dbReference>
<dbReference type="AlphaFoldDB" id="Q22BS7"/>
<keyword evidence="5" id="KW-0653">Protein transport</keyword>
<dbReference type="InterPro" id="IPR000744">
    <property type="entry name" value="NSF_attach"/>
</dbReference>
<sequence length="334" mass="38427">MDKTLKEADQSYKEGLSQIKTGIFKWSKDYNSAVTYFDDAVRLYTKAGSWEKALKALEQCKICNDKLHEIWGTARNIEAMLNILIEKLESKEFKTIIEYTNEASMLFKGADSHTECIKLKQKVAKYLIQNSQHDEGIKFLESGIEDADSSDKMYNKKEILDYYLEVLVDLGKYSQAISMIKKQFTNPTDSKNRFQTPSYALCIICLCLLEDEALRAESEFNTLCQQIPGFYSAREYEICEAMIKAYNDRDQEEFTALSQKPSVTNLYPSNIPRLLKKKKLKNPQKKPQQQNVQQNQQFSQDQGNLFGQFAQQPNQQENNGQNQDEGNDDLLAGL</sequence>
<dbReference type="PANTHER" id="PTHR13768:SF2">
    <property type="entry name" value="GAMMA-SOLUBLE NSF ATTACHMENT PROTEIN"/>
    <property type="match status" value="1"/>
</dbReference>
<dbReference type="SUPFAM" id="SSF48452">
    <property type="entry name" value="TPR-like"/>
    <property type="match status" value="1"/>
</dbReference>
<evidence type="ECO:0000313" key="10">
    <source>
        <dbReference type="EMBL" id="EAR82773.2"/>
    </source>
</evidence>